<dbReference type="InterPro" id="IPR016047">
    <property type="entry name" value="M23ase_b-sheet_dom"/>
</dbReference>
<name>A0A845T2E0_9FIRM</name>
<dbReference type="Gene3D" id="2.70.70.10">
    <property type="entry name" value="Glucose Permease (Domain IIA)"/>
    <property type="match status" value="1"/>
</dbReference>
<dbReference type="Pfam" id="PF01551">
    <property type="entry name" value="Peptidase_M23"/>
    <property type="match status" value="1"/>
</dbReference>
<dbReference type="Proteomes" id="UP000462501">
    <property type="component" value="Unassembled WGS sequence"/>
</dbReference>
<dbReference type="CDD" id="cd12797">
    <property type="entry name" value="M23_peptidase"/>
    <property type="match status" value="1"/>
</dbReference>
<evidence type="ECO:0000313" key="4">
    <source>
        <dbReference type="Proteomes" id="UP000462501"/>
    </source>
</evidence>
<keyword evidence="1" id="KW-1133">Transmembrane helix</keyword>
<feature type="domain" description="M23ase beta-sheet core" evidence="2">
    <location>
        <begin position="264"/>
        <end position="359"/>
    </location>
</feature>
<dbReference type="InterPro" id="IPR011055">
    <property type="entry name" value="Dup_hybrid_motif"/>
</dbReference>
<proteinExistence type="predicted"/>
<dbReference type="RefSeq" id="WP_162221746.1">
    <property type="nucleotide sequence ID" value="NZ_CAMUSJ010000013.1"/>
</dbReference>
<dbReference type="InterPro" id="IPR050570">
    <property type="entry name" value="Cell_wall_metabolism_enzyme"/>
</dbReference>
<reference evidence="3 4" key="1">
    <citation type="submission" date="2019-06" db="EMBL/GenBank/DDBJ databases">
        <title>Draft genome sequences of 15 bacterial species constituting the stable defined intestinal microbiota of the GM15 gnotobiotic mouse model.</title>
        <authorList>
            <person name="Elie C."/>
            <person name="Mathieu A."/>
            <person name="Saliou A."/>
            <person name="Darnaud M."/>
            <person name="Leulier F."/>
            <person name="Tamellini A."/>
        </authorList>
    </citation>
    <scope>NUCLEOTIDE SEQUENCE [LARGE SCALE GENOMIC DNA]</scope>
    <source>
        <strain evidence="3 4">JM4-15</strain>
    </source>
</reference>
<protein>
    <submittedName>
        <fullName evidence="3">M23 family metallopeptidase</fullName>
    </submittedName>
</protein>
<dbReference type="EMBL" id="VIQT01000019">
    <property type="protein sequence ID" value="NDO40297.1"/>
    <property type="molecule type" value="Genomic_DNA"/>
</dbReference>
<evidence type="ECO:0000313" key="3">
    <source>
        <dbReference type="EMBL" id="NDO40297.1"/>
    </source>
</evidence>
<gene>
    <name evidence="3" type="ORF">FMM72_13850</name>
</gene>
<dbReference type="AlphaFoldDB" id="A0A845T2E0"/>
<feature type="transmembrane region" description="Helical" evidence="1">
    <location>
        <begin position="22"/>
        <end position="46"/>
    </location>
</feature>
<dbReference type="GO" id="GO:0004222">
    <property type="term" value="F:metalloendopeptidase activity"/>
    <property type="evidence" value="ECO:0007669"/>
    <property type="project" value="TreeGrafter"/>
</dbReference>
<sequence length="363" mass="39615">MANPALIKAAVMLATDKRTWKALAVLLAAILTPFILIVIVICSLLSGTARHNNTAVELTFYGGSIPAAMPGEYRDYITEMRACFASLDSAIADVESEMEDGDSLDSNRVKAVFYALYFGSDHLRLRFAAAREFVDCFVYYEECVHPAEEEDEEDYVHLRAYPISDLPTIYRNVGAYAGRAVTPDDMTNITEIYLRVVYQNFDVGADMPLEGGNGTHDLIGEMTNGSDVIPSEGGFVSPLENGWRDKVTSEFGYRNNPTGTGSEGHTGLDMGVPLGTPVRAVKDGRVLFVRYKQTGYGYHLAIDHGGGLVTLYAHCSEILVTEGQEVKAGDIIARSGSTGRSTGPHLHLEVIQDGVPQNPRNYL</sequence>
<comment type="caution">
    <text evidence="3">The sequence shown here is derived from an EMBL/GenBank/DDBJ whole genome shotgun (WGS) entry which is preliminary data.</text>
</comment>
<dbReference type="SUPFAM" id="SSF51261">
    <property type="entry name" value="Duplicated hybrid motif"/>
    <property type="match status" value="1"/>
</dbReference>
<evidence type="ECO:0000256" key="1">
    <source>
        <dbReference type="SAM" id="Phobius"/>
    </source>
</evidence>
<keyword evidence="1" id="KW-0472">Membrane</keyword>
<organism evidence="3 4">
    <name type="scientific">Anaerotruncus colihominis</name>
    <dbReference type="NCBI Taxonomy" id="169435"/>
    <lineage>
        <taxon>Bacteria</taxon>
        <taxon>Bacillati</taxon>
        <taxon>Bacillota</taxon>
        <taxon>Clostridia</taxon>
        <taxon>Eubacteriales</taxon>
        <taxon>Oscillospiraceae</taxon>
        <taxon>Anaerotruncus</taxon>
    </lineage>
</organism>
<dbReference type="PANTHER" id="PTHR21666:SF270">
    <property type="entry name" value="MUREIN HYDROLASE ACTIVATOR ENVC"/>
    <property type="match status" value="1"/>
</dbReference>
<accession>A0A845T2E0</accession>
<keyword evidence="1" id="KW-0812">Transmembrane</keyword>
<dbReference type="PANTHER" id="PTHR21666">
    <property type="entry name" value="PEPTIDASE-RELATED"/>
    <property type="match status" value="1"/>
</dbReference>
<evidence type="ECO:0000259" key="2">
    <source>
        <dbReference type="Pfam" id="PF01551"/>
    </source>
</evidence>